<dbReference type="GO" id="GO:0006120">
    <property type="term" value="P:mitochondrial electron transport, NADH to ubiquinone"/>
    <property type="evidence" value="ECO:0007669"/>
    <property type="project" value="TreeGrafter"/>
</dbReference>
<evidence type="ECO:0000256" key="1">
    <source>
        <dbReference type="ARBA" id="ARBA00004448"/>
    </source>
</evidence>
<evidence type="ECO:0000256" key="15">
    <source>
        <dbReference type="ARBA" id="ARBA00023136"/>
    </source>
</evidence>
<dbReference type="EC" id="7.1.1.2" evidence="3"/>
<evidence type="ECO:0000256" key="18">
    <source>
        <dbReference type="SAM" id="Phobius"/>
    </source>
</evidence>
<keyword evidence="12" id="KW-0520">NAD</keyword>
<dbReference type="GO" id="GO:0008137">
    <property type="term" value="F:NADH dehydrogenase (ubiquinone) activity"/>
    <property type="evidence" value="ECO:0007669"/>
    <property type="project" value="UniProtKB-EC"/>
</dbReference>
<dbReference type="PANTHER" id="PTHR46552">
    <property type="entry name" value="NADH-UBIQUINONE OXIDOREDUCTASE CHAIN 2"/>
    <property type="match status" value="1"/>
</dbReference>
<feature type="transmembrane region" description="Helical" evidence="18">
    <location>
        <begin position="198"/>
        <end position="219"/>
    </location>
</feature>
<dbReference type="AlphaFoldDB" id="A0A0P0D5R9"/>
<name>A0A0P0D5R9_9BIVA</name>
<protein>
    <recommendedName>
        <fullName evidence="4">NADH-ubiquinone oxidoreductase chain 2</fullName>
        <ecNumber evidence="3">7.1.1.2</ecNumber>
    </recommendedName>
    <alternativeName>
        <fullName evidence="16">NADH dehydrogenase subunit 2</fullName>
    </alternativeName>
</protein>
<keyword evidence="7 18" id="KW-0812">Transmembrane</keyword>
<feature type="transmembrane region" description="Helical" evidence="18">
    <location>
        <begin position="103"/>
        <end position="125"/>
    </location>
</feature>
<dbReference type="GO" id="GO:0005743">
    <property type="term" value="C:mitochondrial inner membrane"/>
    <property type="evidence" value="ECO:0007669"/>
    <property type="project" value="UniProtKB-SubCell"/>
</dbReference>
<evidence type="ECO:0000256" key="11">
    <source>
        <dbReference type="ARBA" id="ARBA00022989"/>
    </source>
</evidence>
<dbReference type="PANTHER" id="PTHR46552:SF1">
    <property type="entry name" value="NADH-UBIQUINONE OXIDOREDUCTASE CHAIN 2"/>
    <property type="match status" value="1"/>
</dbReference>
<evidence type="ECO:0000256" key="13">
    <source>
        <dbReference type="ARBA" id="ARBA00023075"/>
    </source>
</evidence>
<evidence type="ECO:0000256" key="7">
    <source>
        <dbReference type="ARBA" id="ARBA00022692"/>
    </source>
</evidence>
<dbReference type="EMBL" id="KP954700">
    <property type="protein sequence ID" value="ALJ11034.1"/>
    <property type="molecule type" value="Genomic_DNA"/>
</dbReference>
<keyword evidence="9" id="KW-1278">Translocase</keyword>
<reference evidence="20" key="1">
    <citation type="journal article" date="2015" name="Comp. Biochem. Physiol. Part D Genomics Proteomics">
        <title>Complete mitochondrial genome of Anadara vellicata (Bivalvia: Arcidae): A unique gene order and large atypical non-coding region.</title>
        <authorList>
            <person name="Sun S."/>
            <person name="Kong L."/>
            <person name="Yu H."/>
            <person name="Li Q."/>
        </authorList>
    </citation>
    <scope>NUCLEOTIDE SEQUENCE</scope>
</reference>
<keyword evidence="5" id="KW-0813">Transport</keyword>
<evidence type="ECO:0000256" key="8">
    <source>
        <dbReference type="ARBA" id="ARBA00022792"/>
    </source>
</evidence>
<dbReference type="InterPro" id="IPR001750">
    <property type="entry name" value="ND/Mrp_TM"/>
</dbReference>
<evidence type="ECO:0000256" key="16">
    <source>
        <dbReference type="ARBA" id="ARBA00031028"/>
    </source>
</evidence>
<feature type="transmembrane region" description="Helical" evidence="18">
    <location>
        <begin position="69"/>
        <end position="91"/>
    </location>
</feature>
<keyword evidence="14 20" id="KW-0496">Mitochondrion</keyword>
<keyword evidence="10" id="KW-0249">Electron transport</keyword>
<keyword evidence="13" id="KW-0830">Ubiquinone</keyword>
<keyword evidence="8" id="KW-0999">Mitochondrion inner membrane</keyword>
<comment type="subcellular location">
    <subcellularLocation>
        <location evidence="1">Mitochondrion inner membrane</location>
        <topology evidence="1">Multi-pass membrane protein</topology>
    </subcellularLocation>
</comment>
<evidence type="ECO:0000256" key="14">
    <source>
        <dbReference type="ARBA" id="ARBA00023128"/>
    </source>
</evidence>
<dbReference type="Pfam" id="PF00361">
    <property type="entry name" value="Proton_antipo_M"/>
    <property type="match status" value="1"/>
</dbReference>
<keyword evidence="6" id="KW-0679">Respiratory chain</keyword>
<feature type="transmembrane region" description="Helical" evidence="18">
    <location>
        <begin position="44"/>
        <end position="62"/>
    </location>
</feature>
<comment type="similarity">
    <text evidence="2">Belongs to the complex I subunit 2 family.</text>
</comment>
<feature type="domain" description="NADH:quinone oxidoreductase/Mrp antiporter transmembrane" evidence="19">
    <location>
        <begin position="103"/>
        <end position="208"/>
    </location>
</feature>
<evidence type="ECO:0000313" key="20">
    <source>
        <dbReference type="EMBL" id="ALJ11034.1"/>
    </source>
</evidence>
<evidence type="ECO:0000256" key="10">
    <source>
        <dbReference type="ARBA" id="ARBA00022982"/>
    </source>
</evidence>
<accession>A0A0P0D5R9</accession>
<evidence type="ECO:0000256" key="5">
    <source>
        <dbReference type="ARBA" id="ARBA00022448"/>
    </source>
</evidence>
<keyword evidence="11 18" id="KW-1133">Transmembrane helix</keyword>
<evidence type="ECO:0000256" key="17">
    <source>
        <dbReference type="ARBA" id="ARBA00049551"/>
    </source>
</evidence>
<keyword evidence="15 18" id="KW-0472">Membrane</keyword>
<comment type="catalytic activity">
    <reaction evidence="17">
        <text>a ubiquinone + NADH + 5 H(+)(in) = a ubiquinol + NAD(+) + 4 H(+)(out)</text>
        <dbReference type="Rhea" id="RHEA:29091"/>
        <dbReference type="Rhea" id="RHEA-COMP:9565"/>
        <dbReference type="Rhea" id="RHEA-COMP:9566"/>
        <dbReference type="ChEBI" id="CHEBI:15378"/>
        <dbReference type="ChEBI" id="CHEBI:16389"/>
        <dbReference type="ChEBI" id="CHEBI:17976"/>
        <dbReference type="ChEBI" id="CHEBI:57540"/>
        <dbReference type="ChEBI" id="CHEBI:57945"/>
        <dbReference type="EC" id="7.1.1.2"/>
    </reaction>
</comment>
<evidence type="ECO:0000256" key="9">
    <source>
        <dbReference type="ARBA" id="ARBA00022967"/>
    </source>
</evidence>
<organism evidence="20">
    <name type="scientific">Anadara vellicata</name>
    <dbReference type="NCBI Taxonomy" id="935000"/>
    <lineage>
        <taxon>Eukaryota</taxon>
        <taxon>Metazoa</taxon>
        <taxon>Spiralia</taxon>
        <taxon>Lophotrochozoa</taxon>
        <taxon>Mollusca</taxon>
        <taxon>Bivalvia</taxon>
        <taxon>Autobranchia</taxon>
        <taxon>Pteriomorphia</taxon>
        <taxon>Arcoida</taxon>
        <taxon>Arcoidea</taxon>
        <taxon>Arcidae</taxon>
        <taxon>Anadara</taxon>
    </lineage>
</organism>
<evidence type="ECO:0000256" key="6">
    <source>
        <dbReference type="ARBA" id="ARBA00022660"/>
    </source>
</evidence>
<feature type="transmembrane region" description="Helical" evidence="18">
    <location>
        <begin position="137"/>
        <end position="158"/>
    </location>
</feature>
<evidence type="ECO:0000256" key="12">
    <source>
        <dbReference type="ARBA" id="ARBA00023027"/>
    </source>
</evidence>
<feature type="transmembrane region" description="Helical" evidence="18">
    <location>
        <begin position="164"/>
        <end position="186"/>
    </location>
</feature>
<proteinExistence type="inferred from homology"/>
<dbReference type="InterPro" id="IPR050175">
    <property type="entry name" value="Complex_I_Subunit_2"/>
</dbReference>
<evidence type="ECO:0000256" key="4">
    <source>
        <dbReference type="ARBA" id="ARBA00021008"/>
    </source>
</evidence>
<evidence type="ECO:0000256" key="3">
    <source>
        <dbReference type="ARBA" id="ARBA00012944"/>
    </source>
</evidence>
<sequence>MSMYIMPLLMKDKFTPESVEWWRVPLSCFLLMAVFSALSVYSWFVAFLMMDVTTIIFLVMVSAESKAKYGLGVVSFVVNQSIASALLYLSYFLNYWVVWYDEYINLFSMIGLFWKIGLPPFHGWYSSVFMEVTWYDMFILSTVMKVPPAILVGSIIMYSDWYYLWWGMCVYALFYSSMAAAGQLTIRGVFAYSSISSSCWMVLGSVISEEIFFFIFLFIRWRL</sequence>
<evidence type="ECO:0000256" key="2">
    <source>
        <dbReference type="ARBA" id="ARBA00007012"/>
    </source>
</evidence>
<evidence type="ECO:0000259" key="19">
    <source>
        <dbReference type="Pfam" id="PF00361"/>
    </source>
</evidence>
<gene>
    <name evidence="20" type="primary">nad2</name>
</gene>
<geneLocation type="mitochondrion" evidence="20"/>